<feature type="transmembrane region" description="Helical" evidence="2">
    <location>
        <begin position="388"/>
        <end position="405"/>
    </location>
</feature>
<feature type="transmembrane region" description="Helical" evidence="2">
    <location>
        <begin position="12"/>
        <end position="31"/>
    </location>
</feature>
<evidence type="ECO:0000256" key="1">
    <source>
        <dbReference type="SAM" id="MobiDB-lite"/>
    </source>
</evidence>
<evidence type="ECO:0008006" key="5">
    <source>
        <dbReference type="Google" id="ProtNLM"/>
    </source>
</evidence>
<feature type="region of interest" description="Disordered" evidence="1">
    <location>
        <begin position="230"/>
        <end position="256"/>
    </location>
</feature>
<proteinExistence type="predicted"/>
<sequence>MGPSLFTITQARWGLDFFVVVLSGVAVASSAPSAAGGAEMYSGRPGDIRGLIVLIGSVGLVGVAALRIAHILLPRPWRLYLDRLEFTLVFMLWICWTSATMAFSAFTLQQGVCSPTLPEFLLPTCPLLTFDLTLLHLLSTSTLALLLVIISSTLSSNYFESLSLFEGQTVGKGSRGYIMWEMALGDVPSSPTGASHPLPPDIEQIPPESWVSYGTLSPTTLHQATWPNAQGMTDAEPTMPPSSSSEPWQSPPKKKDRYAEGRVGTYLPLFLCSLGVACASMIGLGIGESNFSGIFMFIISIMSMIFTILCLKSTASADDGKGQASYSRQVRAFEVAAAASFFLLWPLAAVLFTLFPDIPYRPCSNPASSAAPSPREDADPEDSAIQCYASWTIITLAWTASWIILKRIIGLIFPMPQVKSLVSEHGPGDREEAALLGQNKGKMAATADVESVIDRPRYGWGRVVAGEAFELGDEEDDEEGY</sequence>
<feature type="transmembrane region" description="Helical" evidence="2">
    <location>
        <begin position="51"/>
        <end position="73"/>
    </location>
</feature>
<reference evidence="3" key="2">
    <citation type="submission" date="2024-01" db="EMBL/GenBank/DDBJ databases">
        <title>Comparative genomics of Cryptococcus and Kwoniella reveals pathogenesis evolution and contrasting modes of karyotype evolution via chromosome fusion or intercentromeric recombination.</title>
        <authorList>
            <person name="Coelho M.A."/>
            <person name="David-Palma M."/>
            <person name="Shea T."/>
            <person name="Bowers K."/>
            <person name="Mcginley-Smith S."/>
            <person name="Mohammad A.W."/>
            <person name="Gnirke A."/>
            <person name="Yurkov A.M."/>
            <person name="Nowrousian M."/>
            <person name="Sun S."/>
            <person name="Cuomo C.A."/>
            <person name="Heitman J."/>
        </authorList>
    </citation>
    <scope>NUCLEOTIDE SEQUENCE</scope>
    <source>
        <strain evidence="3">IND107</strain>
    </source>
</reference>
<organism evidence="3 4">
    <name type="scientific">Cryptococcus tetragattii IND107</name>
    <dbReference type="NCBI Taxonomy" id="1296105"/>
    <lineage>
        <taxon>Eukaryota</taxon>
        <taxon>Fungi</taxon>
        <taxon>Dikarya</taxon>
        <taxon>Basidiomycota</taxon>
        <taxon>Agaricomycotina</taxon>
        <taxon>Tremellomycetes</taxon>
        <taxon>Tremellales</taxon>
        <taxon>Cryptococcaceae</taxon>
        <taxon>Cryptococcus</taxon>
        <taxon>Cryptococcus gattii species complex</taxon>
    </lineage>
</organism>
<dbReference type="RefSeq" id="XP_066611928.1">
    <property type="nucleotide sequence ID" value="XM_066759982.1"/>
</dbReference>
<evidence type="ECO:0000256" key="2">
    <source>
        <dbReference type="SAM" id="Phobius"/>
    </source>
</evidence>
<evidence type="ECO:0000313" key="4">
    <source>
        <dbReference type="Proteomes" id="UP000054399"/>
    </source>
</evidence>
<accession>A0ABR3BPM5</accession>
<keyword evidence="4" id="KW-1185">Reference proteome</keyword>
<feature type="transmembrane region" description="Helical" evidence="2">
    <location>
        <begin position="332"/>
        <end position="355"/>
    </location>
</feature>
<feature type="transmembrane region" description="Helical" evidence="2">
    <location>
        <begin position="292"/>
        <end position="311"/>
    </location>
</feature>
<comment type="caution">
    <text evidence="3">The sequence shown here is derived from an EMBL/GenBank/DDBJ whole genome shotgun (WGS) entry which is preliminary data.</text>
</comment>
<evidence type="ECO:0000313" key="3">
    <source>
        <dbReference type="EMBL" id="KAL0243561.1"/>
    </source>
</evidence>
<protein>
    <recommendedName>
        <fullName evidence="5">MARVEL domain-containing protein</fullName>
    </recommendedName>
</protein>
<keyword evidence="2" id="KW-0812">Transmembrane</keyword>
<name>A0ABR3BPM5_9TREE</name>
<gene>
    <name evidence="3" type="ORF">I308_105528</name>
</gene>
<dbReference type="GeneID" id="91992383"/>
<dbReference type="EMBL" id="ATAM02000010">
    <property type="protein sequence ID" value="KAL0243561.1"/>
    <property type="molecule type" value="Genomic_DNA"/>
</dbReference>
<feature type="transmembrane region" description="Helical" evidence="2">
    <location>
        <begin position="85"/>
        <end position="108"/>
    </location>
</feature>
<feature type="transmembrane region" description="Helical" evidence="2">
    <location>
        <begin position="128"/>
        <end position="150"/>
    </location>
</feature>
<dbReference type="Proteomes" id="UP000054399">
    <property type="component" value="Unassembled WGS sequence"/>
</dbReference>
<keyword evidence="2" id="KW-0472">Membrane</keyword>
<feature type="transmembrane region" description="Helical" evidence="2">
    <location>
        <begin position="263"/>
        <end position="286"/>
    </location>
</feature>
<reference evidence="3" key="1">
    <citation type="submission" date="2015-01" db="EMBL/GenBank/DDBJ databases">
        <authorList>
            <consortium name="The Broad Institute Genomics Platform"/>
            <person name="Cuomo C."/>
            <person name="Litvintseva A."/>
            <person name="Chen Y."/>
            <person name="Heitman J."/>
            <person name="Sun S."/>
            <person name="Springer D."/>
            <person name="Dromer F."/>
            <person name="Young S."/>
            <person name="Zeng Q."/>
            <person name="Gargeya S."/>
            <person name="Abouelleil A."/>
            <person name="Alvarado L."/>
            <person name="Chapman S.B."/>
            <person name="Gainer-Dewar J."/>
            <person name="Goldberg J."/>
            <person name="Griggs A."/>
            <person name="Gujja S."/>
            <person name="Hansen M."/>
            <person name="Howarth C."/>
            <person name="Imamovic A."/>
            <person name="Larimer J."/>
            <person name="Murphy C."/>
            <person name="Naylor J."/>
            <person name="Pearson M."/>
            <person name="Priest M."/>
            <person name="Roberts A."/>
            <person name="Saif S."/>
            <person name="Shea T."/>
            <person name="Sykes S."/>
            <person name="Wortman J."/>
            <person name="Nusbaum C."/>
            <person name="Birren B."/>
        </authorList>
    </citation>
    <scope>NUCLEOTIDE SEQUENCE</scope>
    <source>
        <strain evidence="3">IND107</strain>
    </source>
</reference>
<keyword evidence="2" id="KW-1133">Transmembrane helix</keyword>